<dbReference type="SMART" id="SM00119">
    <property type="entry name" value="HECTc"/>
    <property type="match status" value="1"/>
</dbReference>
<dbReference type="AlphaFoldDB" id="A0A9W7GHE5"/>
<comment type="pathway">
    <text evidence="2">Protein modification; protein ubiquitination.</text>
</comment>
<evidence type="ECO:0000259" key="8">
    <source>
        <dbReference type="PROSITE" id="PS50237"/>
    </source>
</evidence>
<feature type="domain" description="Fibronectin type-III" evidence="9">
    <location>
        <begin position="333"/>
        <end position="426"/>
    </location>
</feature>
<accession>A0A9W7GHE5</accession>
<dbReference type="InterPro" id="IPR035983">
    <property type="entry name" value="Hect_E3_ubiquitin_ligase"/>
</dbReference>
<evidence type="ECO:0000313" key="11">
    <source>
        <dbReference type="Proteomes" id="UP001165065"/>
    </source>
</evidence>
<evidence type="ECO:0000256" key="2">
    <source>
        <dbReference type="ARBA" id="ARBA00004906"/>
    </source>
</evidence>
<sequence length="886" mass="100851">MGGAGSTAKENSQEKVGRRKSLQDHKLERPEIDSPSKLGRRASAPEARTPASAAGGDEVLLSVIVPEEEEVSTPARPRKKSMFESVFGKSSSPSLYLSIEELDDIEERQRLRDQSIRYVLDYIYYGVPCKIKGIISKSPTRGGGKEESLPSDPDMTFITIDMHEVAKNKREVTGVINAEADIVAVDLNDEFGFYPEACSVDKIGDILVSIRGEKVQRRILGSALDNLREAPTEPNRPYIVGTEVDKITIGWEATDEGTGLVDQYHIEYKEVGHNLSEWKVAVVKEWAREDDLLHVLDHLMPCSSYIFRMKCRNKIGWSPISKESDVATTDAAPPDTPNKIFASKVNPDMVHLHWHAPRDNGARITCYVMRGKQVGGIWQERYSGGADSYVDAEVEGGNKYMYEVRAINSCGKSNFSQAFTVSVPLVVDPNAKIDVSEELRKGHLWLECWDQRDERNFWFHTITGNRQLTPPPEWTEYKQNLKLEKARNSHMRGGEEKKGEGGEEDVDPVVRFRMKRFKFFKDLREWNRAPKDRTKLIDVKIRRSHLFTDSLNLFSHYGRTDLLRKPKIIFSGEDGIDSGGLTKDWFLALSRSLSVDAQKIFKAASNGHLEIHQGSEATPQQLQKFKFAGTILGKALYERQFLDMPFTKIMYKLVLGKDVGIDDLKEVDETLHKSLCWMMENDVTDVIYETFSVTVIDPVTKKSEEMPLCEDGENRDVTEANKGEYVKLLGEWRTHFSVMQQLESFKEGLNMLIPEHLLNQFTIQELELLFNGKKNIDSDEIRAYTIYQGKIDGGSKVVLWFWQLLRDMEVEDKMKLLKFVTGSDRVPLDGFHPPFNITDGEDMTGDMLPRAHTCFNQIVLPRYKAYRIMKEKIKVAIENTEGFDLS</sequence>
<dbReference type="Pfam" id="PF00632">
    <property type="entry name" value="HECT"/>
    <property type="match status" value="1"/>
</dbReference>
<keyword evidence="11" id="KW-1185">Reference proteome</keyword>
<proteinExistence type="predicted"/>
<dbReference type="GO" id="GO:0005737">
    <property type="term" value="C:cytoplasm"/>
    <property type="evidence" value="ECO:0007669"/>
    <property type="project" value="TreeGrafter"/>
</dbReference>
<evidence type="ECO:0000259" key="9">
    <source>
        <dbReference type="PROSITE" id="PS50853"/>
    </source>
</evidence>
<reference evidence="11" key="1">
    <citation type="journal article" date="2023" name="Commun. Biol.">
        <title>Genome analysis of Parmales, the sister group of diatoms, reveals the evolutionary specialization of diatoms from phago-mixotrophs to photoautotrophs.</title>
        <authorList>
            <person name="Ban H."/>
            <person name="Sato S."/>
            <person name="Yoshikawa S."/>
            <person name="Yamada K."/>
            <person name="Nakamura Y."/>
            <person name="Ichinomiya M."/>
            <person name="Sato N."/>
            <person name="Blanc-Mathieu R."/>
            <person name="Endo H."/>
            <person name="Kuwata A."/>
            <person name="Ogata H."/>
        </authorList>
    </citation>
    <scope>NUCLEOTIDE SEQUENCE [LARGE SCALE GENOMIC DNA]</scope>
</reference>
<dbReference type="InterPro" id="IPR003961">
    <property type="entry name" value="FN3_dom"/>
</dbReference>
<dbReference type="GO" id="GO:0006511">
    <property type="term" value="P:ubiquitin-dependent protein catabolic process"/>
    <property type="evidence" value="ECO:0007669"/>
    <property type="project" value="TreeGrafter"/>
</dbReference>
<dbReference type="GO" id="GO:0000209">
    <property type="term" value="P:protein polyubiquitination"/>
    <property type="evidence" value="ECO:0007669"/>
    <property type="project" value="TreeGrafter"/>
</dbReference>
<feature type="domain" description="HECT" evidence="8">
    <location>
        <begin position="558"/>
        <end position="886"/>
    </location>
</feature>
<feature type="region of interest" description="Disordered" evidence="7">
    <location>
        <begin position="1"/>
        <end position="59"/>
    </location>
</feature>
<evidence type="ECO:0000256" key="5">
    <source>
        <dbReference type="ARBA" id="ARBA00022786"/>
    </source>
</evidence>
<dbReference type="SUPFAM" id="SSF56204">
    <property type="entry name" value="Hect, E3 ligase catalytic domain"/>
    <property type="match status" value="1"/>
</dbReference>
<dbReference type="SUPFAM" id="SSF49265">
    <property type="entry name" value="Fibronectin type III"/>
    <property type="match status" value="1"/>
</dbReference>
<dbReference type="Gene3D" id="3.30.2410.10">
    <property type="entry name" value="Hect, E3 ligase catalytic domain"/>
    <property type="match status" value="1"/>
</dbReference>
<evidence type="ECO:0000256" key="4">
    <source>
        <dbReference type="ARBA" id="ARBA00022679"/>
    </source>
</evidence>
<feature type="domain" description="Fibronectin type-III" evidence="9">
    <location>
        <begin position="230"/>
        <end position="332"/>
    </location>
</feature>
<dbReference type="Gene3D" id="3.90.1750.10">
    <property type="entry name" value="Hect, E3 ligase catalytic domains"/>
    <property type="match status" value="1"/>
</dbReference>
<organism evidence="10 11">
    <name type="scientific">Triparma columacea</name>
    <dbReference type="NCBI Taxonomy" id="722753"/>
    <lineage>
        <taxon>Eukaryota</taxon>
        <taxon>Sar</taxon>
        <taxon>Stramenopiles</taxon>
        <taxon>Ochrophyta</taxon>
        <taxon>Bolidophyceae</taxon>
        <taxon>Parmales</taxon>
        <taxon>Triparmaceae</taxon>
        <taxon>Triparma</taxon>
    </lineage>
</organism>
<name>A0A9W7GHE5_9STRA</name>
<dbReference type="PANTHER" id="PTHR11254">
    <property type="entry name" value="HECT DOMAIN UBIQUITIN-PROTEIN LIGASE"/>
    <property type="match status" value="1"/>
</dbReference>
<dbReference type="PROSITE" id="PS50853">
    <property type="entry name" value="FN3"/>
    <property type="match status" value="2"/>
</dbReference>
<dbReference type="InterPro" id="IPR000569">
    <property type="entry name" value="HECT_dom"/>
</dbReference>
<dbReference type="CDD" id="cd00078">
    <property type="entry name" value="HECTc"/>
    <property type="match status" value="1"/>
</dbReference>
<evidence type="ECO:0000313" key="10">
    <source>
        <dbReference type="EMBL" id="GMI44148.1"/>
    </source>
</evidence>
<feature type="active site" description="Glycyl thioester intermediate" evidence="6">
    <location>
        <position position="854"/>
    </location>
</feature>
<keyword evidence="4" id="KW-0808">Transferase</keyword>
<evidence type="ECO:0000256" key="1">
    <source>
        <dbReference type="ARBA" id="ARBA00000885"/>
    </source>
</evidence>
<dbReference type="OrthoDB" id="8068875at2759"/>
<evidence type="ECO:0000256" key="7">
    <source>
        <dbReference type="SAM" id="MobiDB-lite"/>
    </source>
</evidence>
<dbReference type="Proteomes" id="UP001165065">
    <property type="component" value="Unassembled WGS sequence"/>
</dbReference>
<dbReference type="SMART" id="SM00060">
    <property type="entry name" value="FN3"/>
    <property type="match status" value="2"/>
</dbReference>
<feature type="compositionally biased region" description="Basic and acidic residues" evidence="7">
    <location>
        <begin position="11"/>
        <end position="34"/>
    </location>
</feature>
<dbReference type="InterPro" id="IPR013783">
    <property type="entry name" value="Ig-like_fold"/>
</dbReference>
<dbReference type="Gene3D" id="3.30.2160.10">
    <property type="entry name" value="Hect, E3 ligase catalytic domain"/>
    <property type="match status" value="1"/>
</dbReference>
<dbReference type="EC" id="2.3.2.26" evidence="3"/>
<evidence type="ECO:0000256" key="3">
    <source>
        <dbReference type="ARBA" id="ARBA00012485"/>
    </source>
</evidence>
<dbReference type="InterPro" id="IPR036116">
    <property type="entry name" value="FN3_sf"/>
</dbReference>
<dbReference type="PROSITE" id="PS50237">
    <property type="entry name" value="HECT"/>
    <property type="match status" value="1"/>
</dbReference>
<dbReference type="InterPro" id="IPR050409">
    <property type="entry name" value="E3_ubiq-protein_ligase"/>
</dbReference>
<gene>
    <name evidence="10" type="ORF">TrCOL_g5479</name>
</gene>
<evidence type="ECO:0000256" key="6">
    <source>
        <dbReference type="PROSITE-ProRule" id="PRU00104"/>
    </source>
</evidence>
<dbReference type="GO" id="GO:0061630">
    <property type="term" value="F:ubiquitin protein ligase activity"/>
    <property type="evidence" value="ECO:0007669"/>
    <property type="project" value="UniProtKB-EC"/>
</dbReference>
<comment type="catalytic activity">
    <reaction evidence="1">
        <text>S-ubiquitinyl-[E2 ubiquitin-conjugating enzyme]-L-cysteine + [acceptor protein]-L-lysine = [E2 ubiquitin-conjugating enzyme]-L-cysteine + N(6)-ubiquitinyl-[acceptor protein]-L-lysine.</text>
        <dbReference type="EC" id="2.3.2.26"/>
    </reaction>
</comment>
<dbReference type="Gene3D" id="2.60.40.10">
    <property type="entry name" value="Immunoglobulins"/>
    <property type="match status" value="2"/>
</dbReference>
<protein>
    <recommendedName>
        <fullName evidence="3">HECT-type E3 ubiquitin transferase</fullName>
        <ecNumber evidence="3">2.3.2.26</ecNumber>
    </recommendedName>
</protein>
<dbReference type="EMBL" id="BRYA01000208">
    <property type="protein sequence ID" value="GMI44148.1"/>
    <property type="molecule type" value="Genomic_DNA"/>
</dbReference>
<keyword evidence="5 6" id="KW-0833">Ubl conjugation pathway</keyword>
<comment type="caution">
    <text evidence="10">The sequence shown here is derived from an EMBL/GenBank/DDBJ whole genome shotgun (WGS) entry which is preliminary data.</text>
</comment>
<dbReference type="Pfam" id="PF00041">
    <property type="entry name" value="fn3"/>
    <property type="match status" value="1"/>
</dbReference>
<dbReference type="CDD" id="cd00063">
    <property type="entry name" value="FN3"/>
    <property type="match status" value="2"/>
</dbReference>
<dbReference type="PANTHER" id="PTHR11254:SF67">
    <property type="entry name" value="E3 UBIQUITIN-PROTEIN LIGASE HUWE1"/>
    <property type="match status" value="1"/>
</dbReference>